<sequence length="1338" mass="151251">MTPDFYLPRRLVNQDSAFTEEALLAASNYVVVLAEPGGGKTELMGSLARQLGTSTVTANKFKHVGTDVEHSPLVIDAFDELAKLDQSGIHGLLANASKAKPTHVIISSRSSEWSSAATSAFGEYLGCSPLVVRLVEFDEEEQRAIFHHHVQGEDFATFQAEVARFDLGALLPNPQFLKMFADAFIESGRRFTDKRNIFSQAVERLAKEANTTVAKTGQPLSIAQKVDLSSEVFAKLLLSGAEGIGTSEATADRIYPLLASLFDTPTVADSILATRLFKPGDSADQHRPVHKIVAEYCAADYLANRIADPADHLTIQKCLPIIAPNATVRDELRGLLGWLAALGNKSIQESAIELDPYAVLANGDPSQLEHSSKRLLILRLKDVESKDPYFRRGDSWRRFSAAGFFTEDVMKEIKPLLTSGNDGHLRDLILELLTGSPAIAHLTDELRRLLCEPSQSEHTRLLASRCLLDLTEHDHRADLAVLVDEASNISLKIAINIITALGPEKFGPVYLSNFFLLCSKLYPAPKEPYERTVGTRYFIKKFVGNLDLNLIESLLDELSKHAVCSCGKECYECNCRDGISKIIGLMLDRYFELASAPFDFKRVWQWLENLNFHHQQTANYSIAVETLKNDDILRQGIIAHVFGTLTNADKIFKTKVEKFEFYAHSGLQFQASDYEFVVNLAFELDNSALWENFIALHQRYHHKTQPGTNPLRRHMREQALAKPQFMIAWARSNRAYRQVAKSTRMPRLNRKVKRRQRQRDDVRAANILHYQNNRVLIESGRDWQSLVHFAELSLMRPDRIEESVGDASLVCAALRNCLDFIDSSIPELAKFSELHCSGKFLYAEWILLAACLEIMRVDGSLESVNLRLLTALRTSIDRHYSSAIEEERNKLKSEIDRLVFAGSSSAENYLRQYLEPQLSQKGCKNPDMWLLRGDEIFSHLRANLSIEWLRCFPDLAIDPLETLFEIAAQFGDRSALQEIIAQRCASFMTDWPSPTADEDLEQKRIFWFVRAFYFIKETPIAYWNWLKSDKNTVFSLNARSGRFNHGENTYWPILTANKVEAVLDAFIDKWPKVYLPSHWGTESPEEEVAYRFLTDIVGLIYSGDSDEAIGVLNRLLADPRYIDMHNDLKSMLAGKVRQKALRDFEPPTPQDIVSRLDRDTVVNVEGLRQLVLQELQDFQKAIDGGEFNSADRFYDGDKRLGEVRATEIIAERLNLRLEPQGIAITPEHQLKSANRSDFTATKFIGGKRRLLVTEVKGQWHKELYTAAAAQLYDRYSIHPDAEQQGVYLAIWFGRDELVAGLKNKTINTAQELKISIEETIPPELAGLIDVFVLDVSKP</sequence>
<evidence type="ECO:0000313" key="2">
    <source>
        <dbReference type="Proteomes" id="UP000283650"/>
    </source>
</evidence>
<accession>A0A423NE45</accession>
<reference evidence="1 2" key="1">
    <citation type="submission" date="2016-10" db="EMBL/GenBank/DDBJ databases">
        <title>Comparative genome analysis of multiple Pseudomonas spp. focuses on biocontrol and plant growth promoting traits.</title>
        <authorList>
            <person name="Tao X.-Y."/>
            <person name="Taylor C.G."/>
        </authorList>
    </citation>
    <scope>NUCLEOTIDE SEQUENCE [LARGE SCALE GENOMIC DNA]</scope>
    <source>
        <strain evidence="1 2">2F9</strain>
    </source>
</reference>
<proteinExistence type="predicted"/>
<gene>
    <name evidence="1" type="ORF">BK672_07995</name>
</gene>
<dbReference type="SUPFAM" id="SSF52540">
    <property type="entry name" value="P-loop containing nucleoside triphosphate hydrolases"/>
    <property type="match status" value="1"/>
</dbReference>
<dbReference type="InterPro" id="IPR027417">
    <property type="entry name" value="P-loop_NTPase"/>
</dbReference>
<name>A0A423NE45_PSEFL</name>
<protein>
    <submittedName>
        <fullName evidence="1">Uncharacterized protein</fullName>
    </submittedName>
</protein>
<dbReference type="EMBL" id="MOBY01000003">
    <property type="protein sequence ID" value="RON96497.1"/>
    <property type="molecule type" value="Genomic_DNA"/>
</dbReference>
<dbReference type="Proteomes" id="UP000283650">
    <property type="component" value="Unassembled WGS sequence"/>
</dbReference>
<dbReference type="RefSeq" id="WP_185051919.1">
    <property type="nucleotide sequence ID" value="NZ_MOBY01000003.1"/>
</dbReference>
<evidence type="ECO:0000313" key="1">
    <source>
        <dbReference type="EMBL" id="RON96497.1"/>
    </source>
</evidence>
<organism evidence="1 2">
    <name type="scientific">Pseudomonas fluorescens</name>
    <dbReference type="NCBI Taxonomy" id="294"/>
    <lineage>
        <taxon>Bacteria</taxon>
        <taxon>Pseudomonadati</taxon>
        <taxon>Pseudomonadota</taxon>
        <taxon>Gammaproteobacteria</taxon>
        <taxon>Pseudomonadales</taxon>
        <taxon>Pseudomonadaceae</taxon>
        <taxon>Pseudomonas</taxon>
    </lineage>
</organism>
<comment type="caution">
    <text evidence="1">The sequence shown here is derived from an EMBL/GenBank/DDBJ whole genome shotgun (WGS) entry which is preliminary data.</text>
</comment>